<dbReference type="Pfam" id="PF13961">
    <property type="entry name" value="DUF4219"/>
    <property type="match status" value="1"/>
</dbReference>
<name>A0A8J6DAZ8_9ROSI</name>
<reference evidence="2 3" key="1">
    <citation type="journal article" date="2021" name="bioRxiv">
        <title>The Gossypium anomalum genome as a resource for cotton improvement and evolutionary analysis of hybrid incompatibility.</title>
        <authorList>
            <person name="Grover C.E."/>
            <person name="Yuan D."/>
            <person name="Arick M.A."/>
            <person name="Miller E.R."/>
            <person name="Hu G."/>
            <person name="Peterson D.G."/>
            <person name="Wendel J.F."/>
            <person name="Udall J.A."/>
        </authorList>
    </citation>
    <scope>NUCLEOTIDE SEQUENCE [LARGE SCALE GENOMIC DNA]</scope>
    <source>
        <strain evidence="2">JFW-Udall</strain>
        <tissue evidence="2">Leaf</tissue>
    </source>
</reference>
<comment type="caution">
    <text evidence="2">The sequence shown here is derived from an EMBL/GenBank/DDBJ whole genome shotgun (WGS) entry which is preliminary data.</text>
</comment>
<dbReference type="OrthoDB" id="981249at2759"/>
<accession>A0A8J6DAZ8</accession>
<keyword evidence="3" id="KW-1185">Reference proteome</keyword>
<feature type="domain" description="DUF4219" evidence="1">
    <location>
        <begin position="15"/>
        <end position="41"/>
    </location>
</feature>
<evidence type="ECO:0000259" key="1">
    <source>
        <dbReference type="Pfam" id="PF13961"/>
    </source>
</evidence>
<proteinExistence type="predicted"/>
<organism evidence="2 3">
    <name type="scientific">Gossypium anomalum</name>
    <dbReference type="NCBI Taxonomy" id="47600"/>
    <lineage>
        <taxon>Eukaryota</taxon>
        <taxon>Viridiplantae</taxon>
        <taxon>Streptophyta</taxon>
        <taxon>Embryophyta</taxon>
        <taxon>Tracheophyta</taxon>
        <taxon>Spermatophyta</taxon>
        <taxon>Magnoliopsida</taxon>
        <taxon>eudicotyledons</taxon>
        <taxon>Gunneridae</taxon>
        <taxon>Pentapetalae</taxon>
        <taxon>rosids</taxon>
        <taxon>malvids</taxon>
        <taxon>Malvales</taxon>
        <taxon>Malvaceae</taxon>
        <taxon>Malvoideae</taxon>
        <taxon>Gossypium</taxon>
    </lineage>
</organism>
<dbReference type="InterPro" id="IPR025314">
    <property type="entry name" value="DUF4219"/>
</dbReference>
<dbReference type="EMBL" id="JAHUZN010000001">
    <property type="protein sequence ID" value="KAG8502239.1"/>
    <property type="molecule type" value="Genomic_DNA"/>
</dbReference>
<dbReference type="Proteomes" id="UP000701853">
    <property type="component" value="Chromosome 1"/>
</dbReference>
<sequence>MDSEISFTALAPPVFNGKGYHVWAARMEAHLEEYDFWEAVEKDYEFLSLPVNPTIAQIKNHNERIKKIRGKSYIIYCSLI</sequence>
<gene>
    <name evidence="2" type="ORF">CXB51_000059</name>
</gene>
<protein>
    <recommendedName>
        <fullName evidence="1">DUF4219 domain-containing protein</fullName>
    </recommendedName>
</protein>
<evidence type="ECO:0000313" key="3">
    <source>
        <dbReference type="Proteomes" id="UP000701853"/>
    </source>
</evidence>
<evidence type="ECO:0000313" key="2">
    <source>
        <dbReference type="EMBL" id="KAG8502239.1"/>
    </source>
</evidence>
<dbReference type="AlphaFoldDB" id="A0A8J6DAZ8"/>